<dbReference type="PANTHER" id="PTHR36541:SF1">
    <property type="entry name" value="SUPEROXIDE REDUCTASE-RELATED"/>
    <property type="match status" value="1"/>
</dbReference>
<dbReference type="InterPro" id="IPR002742">
    <property type="entry name" value="Desulfoferrodoxin_Fe-bd_dom"/>
</dbReference>
<comment type="similarity">
    <text evidence="1">Belongs to the desulfoferrodoxin family.</text>
</comment>
<keyword evidence="5" id="KW-0479">Metal-binding</keyword>
<comment type="function">
    <text evidence="8">Catalyzes the one-electron reduction of superoxide anion radical to hydrogen peroxide at a nonheme ferrous iron center. Plays a fundamental role in case of oxidative stress via its superoxide detoxification activity.</text>
</comment>
<comment type="caution">
    <text evidence="13">The sequence shown here is derived from an EMBL/GenBank/DDBJ whole genome shotgun (WGS) entry which is preliminary data.</text>
</comment>
<evidence type="ECO:0000256" key="3">
    <source>
        <dbReference type="ARBA" id="ARBA00014839"/>
    </source>
</evidence>
<dbReference type="SUPFAM" id="SSF57802">
    <property type="entry name" value="Rubredoxin-like"/>
    <property type="match status" value="1"/>
</dbReference>
<reference evidence="13" key="1">
    <citation type="journal article" date="2021" name="PeerJ">
        <title>Extensive microbial diversity within the chicken gut microbiome revealed by metagenomics and culture.</title>
        <authorList>
            <person name="Gilroy R."/>
            <person name="Ravi A."/>
            <person name="Getino M."/>
            <person name="Pursley I."/>
            <person name="Horton D.L."/>
            <person name="Alikhan N.F."/>
            <person name="Baker D."/>
            <person name="Gharbi K."/>
            <person name="Hall N."/>
            <person name="Watson M."/>
            <person name="Adriaenssens E.M."/>
            <person name="Foster-Nyarko E."/>
            <person name="Jarju S."/>
            <person name="Secka A."/>
            <person name="Antonio M."/>
            <person name="Oren A."/>
            <person name="Chaudhuri R.R."/>
            <person name="La Ragione R."/>
            <person name="Hildebrand F."/>
            <person name="Pallen M.J."/>
        </authorList>
    </citation>
    <scope>NUCLEOTIDE SEQUENCE</scope>
    <source>
        <strain evidence="13">CHK187-11901</strain>
    </source>
</reference>
<evidence type="ECO:0000259" key="12">
    <source>
        <dbReference type="Pfam" id="PF06397"/>
    </source>
</evidence>
<dbReference type="GO" id="GO:0005506">
    <property type="term" value="F:iron ion binding"/>
    <property type="evidence" value="ECO:0007669"/>
    <property type="project" value="InterPro"/>
</dbReference>
<dbReference type="InterPro" id="IPR036073">
    <property type="entry name" value="Desulfoferrodoxin_Fe-bd_dom_sf"/>
</dbReference>
<dbReference type="InterPro" id="IPR004462">
    <property type="entry name" value="Desulfoferrodoxin_N"/>
</dbReference>
<evidence type="ECO:0000256" key="2">
    <source>
        <dbReference type="ARBA" id="ARBA00012679"/>
    </source>
</evidence>
<reference evidence="13" key="2">
    <citation type="submission" date="2021-04" db="EMBL/GenBank/DDBJ databases">
        <authorList>
            <person name="Gilroy R."/>
        </authorList>
    </citation>
    <scope>NUCLEOTIDE SEQUENCE</scope>
    <source>
        <strain evidence="13">CHK187-11901</strain>
    </source>
</reference>
<evidence type="ECO:0000313" key="14">
    <source>
        <dbReference type="Proteomes" id="UP000823896"/>
    </source>
</evidence>
<evidence type="ECO:0000256" key="5">
    <source>
        <dbReference type="ARBA" id="ARBA00022723"/>
    </source>
</evidence>
<dbReference type="SUPFAM" id="SSF49367">
    <property type="entry name" value="Superoxide reductase-like"/>
    <property type="match status" value="1"/>
</dbReference>
<evidence type="ECO:0000256" key="8">
    <source>
        <dbReference type="ARBA" id="ARBA00024690"/>
    </source>
</evidence>
<gene>
    <name evidence="13" type="ORF">H9702_04575</name>
</gene>
<dbReference type="Pfam" id="PF01880">
    <property type="entry name" value="Desulfoferrodox"/>
    <property type="match status" value="1"/>
</dbReference>
<keyword evidence="4" id="KW-0813">Transport</keyword>
<feature type="domain" description="Desulfoferrodoxin N-terminal" evidence="12">
    <location>
        <begin position="2"/>
        <end position="31"/>
    </location>
</feature>
<dbReference type="AlphaFoldDB" id="A0A9D2SUN1"/>
<dbReference type="EC" id="1.15.1.2" evidence="2"/>
<keyword evidence="7" id="KW-0408">Iron</keyword>
<evidence type="ECO:0000256" key="7">
    <source>
        <dbReference type="ARBA" id="ARBA00023004"/>
    </source>
</evidence>
<evidence type="ECO:0000256" key="9">
    <source>
        <dbReference type="ARBA" id="ARBA00031398"/>
    </source>
</evidence>
<organism evidence="13 14">
    <name type="scientific">Candidatus Merdibacter merdavium</name>
    <dbReference type="NCBI Taxonomy" id="2838692"/>
    <lineage>
        <taxon>Bacteria</taxon>
        <taxon>Bacillati</taxon>
        <taxon>Bacillota</taxon>
        <taxon>Erysipelotrichia</taxon>
        <taxon>Erysipelotrichales</taxon>
        <taxon>Erysipelotrichaceae</taxon>
        <taxon>Merdibacter</taxon>
    </lineage>
</organism>
<feature type="domain" description="Desulfoferrodoxin ferrous iron-binding" evidence="11">
    <location>
        <begin position="39"/>
        <end position="123"/>
    </location>
</feature>
<dbReference type="Proteomes" id="UP000823896">
    <property type="component" value="Unassembled WGS sequence"/>
</dbReference>
<keyword evidence="6" id="KW-0249">Electron transport</keyword>
<evidence type="ECO:0000256" key="6">
    <source>
        <dbReference type="ARBA" id="ARBA00022982"/>
    </source>
</evidence>
<sequence length="127" mass="13864">MKLYKCEICGNIIEKVIDKGVPVMCCGKPMIELTANTSDGALEKHVPQAAYADGVLKVSVGSVAHPMLEEHSITNIWVIAGNKVMRADLKPGEAPEASFAMGDFKGKAEVYEYCNLHGLWKNEIEIN</sequence>
<dbReference type="GO" id="GO:0050605">
    <property type="term" value="F:superoxide reductase activity"/>
    <property type="evidence" value="ECO:0007669"/>
    <property type="project" value="UniProtKB-EC"/>
</dbReference>
<name>A0A9D2SUN1_9FIRM</name>
<protein>
    <recommendedName>
        <fullName evidence="3">Desulfoferrodoxin</fullName>
        <ecNumber evidence="2">1.15.1.2</ecNumber>
    </recommendedName>
    <alternativeName>
        <fullName evidence="9">Superoxide reductase</fullName>
    </alternativeName>
</protein>
<dbReference type="InterPro" id="IPR051233">
    <property type="entry name" value="Desulfoferrodoxin_SOR"/>
</dbReference>
<evidence type="ECO:0000313" key="13">
    <source>
        <dbReference type="EMBL" id="HJC36388.1"/>
    </source>
</evidence>
<dbReference type="Gene3D" id="2.60.40.730">
    <property type="entry name" value="SOR catalytic domain"/>
    <property type="match status" value="1"/>
</dbReference>
<evidence type="ECO:0000256" key="10">
    <source>
        <dbReference type="ARBA" id="ARBA00047448"/>
    </source>
</evidence>
<comment type="catalytic activity">
    <reaction evidence="10">
        <text>reduced [rubredoxin] + superoxide + 2 H(+) = oxidized [rubredoxin] + H2O2</text>
        <dbReference type="Rhea" id="RHEA:21324"/>
        <dbReference type="Rhea" id="RHEA-COMP:10302"/>
        <dbReference type="Rhea" id="RHEA-COMP:10303"/>
        <dbReference type="ChEBI" id="CHEBI:15378"/>
        <dbReference type="ChEBI" id="CHEBI:16240"/>
        <dbReference type="ChEBI" id="CHEBI:18421"/>
        <dbReference type="ChEBI" id="CHEBI:29033"/>
        <dbReference type="ChEBI" id="CHEBI:29034"/>
        <dbReference type="EC" id="1.15.1.2"/>
    </reaction>
</comment>
<dbReference type="PANTHER" id="PTHR36541">
    <property type="entry name" value="SUPEROXIDE REDUCTASE-RELATED"/>
    <property type="match status" value="1"/>
</dbReference>
<evidence type="ECO:0000256" key="4">
    <source>
        <dbReference type="ARBA" id="ARBA00022448"/>
    </source>
</evidence>
<evidence type="ECO:0000259" key="11">
    <source>
        <dbReference type="Pfam" id="PF01880"/>
    </source>
</evidence>
<dbReference type="Pfam" id="PF06397">
    <property type="entry name" value="Desulfoferrod_N"/>
    <property type="match status" value="1"/>
</dbReference>
<dbReference type="EMBL" id="DWWM01000027">
    <property type="protein sequence ID" value="HJC36388.1"/>
    <property type="molecule type" value="Genomic_DNA"/>
</dbReference>
<proteinExistence type="inferred from homology"/>
<accession>A0A9D2SUN1</accession>
<evidence type="ECO:0000256" key="1">
    <source>
        <dbReference type="ARBA" id="ARBA00005941"/>
    </source>
</evidence>